<organism evidence="7">
    <name type="scientific">Timema monikensis</name>
    <dbReference type="NCBI Taxonomy" id="170555"/>
    <lineage>
        <taxon>Eukaryota</taxon>
        <taxon>Metazoa</taxon>
        <taxon>Ecdysozoa</taxon>
        <taxon>Arthropoda</taxon>
        <taxon>Hexapoda</taxon>
        <taxon>Insecta</taxon>
        <taxon>Pterygota</taxon>
        <taxon>Neoptera</taxon>
        <taxon>Polyneoptera</taxon>
        <taxon>Phasmatodea</taxon>
        <taxon>Timematodea</taxon>
        <taxon>Timematoidea</taxon>
        <taxon>Timematidae</taxon>
        <taxon>Timema</taxon>
    </lineage>
</organism>
<dbReference type="InterPro" id="IPR015947">
    <property type="entry name" value="PUA-like_sf"/>
</dbReference>
<dbReference type="InterPro" id="IPR001841">
    <property type="entry name" value="Znf_RING"/>
</dbReference>
<dbReference type="InterPro" id="IPR013083">
    <property type="entry name" value="Znf_RING/FYVE/PHD"/>
</dbReference>
<dbReference type="PROSITE" id="PS00518">
    <property type="entry name" value="ZF_RING_1"/>
    <property type="match status" value="1"/>
</dbReference>
<dbReference type="PROSITE" id="PS50089">
    <property type="entry name" value="ZF_RING_2"/>
    <property type="match status" value="1"/>
</dbReference>
<protein>
    <recommendedName>
        <fullName evidence="6">RING-type domain-containing protein</fullName>
    </recommendedName>
</protein>
<keyword evidence="2 4" id="KW-0863">Zinc-finger</keyword>
<evidence type="ECO:0000313" key="7">
    <source>
        <dbReference type="EMBL" id="CAD7432431.1"/>
    </source>
</evidence>
<proteinExistence type="predicted"/>
<dbReference type="Gene3D" id="3.30.40.10">
    <property type="entry name" value="Zinc/RING finger domain, C3HC4 (zinc finger)"/>
    <property type="match status" value="1"/>
</dbReference>
<dbReference type="SUPFAM" id="SSF48452">
    <property type="entry name" value="TPR-like"/>
    <property type="match status" value="1"/>
</dbReference>
<evidence type="ECO:0000256" key="5">
    <source>
        <dbReference type="SAM" id="MobiDB-lite"/>
    </source>
</evidence>
<dbReference type="PANTHER" id="PTHR23327">
    <property type="entry name" value="RING FINGER PROTEIN 127"/>
    <property type="match status" value="1"/>
</dbReference>
<evidence type="ECO:0000256" key="3">
    <source>
        <dbReference type="ARBA" id="ARBA00022833"/>
    </source>
</evidence>
<keyword evidence="1" id="KW-0479">Metal-binding</keyword>
<evidence type="ECO:0000256" key="2">
    <source>
        <dbReference type="ARBA" id="ARBA00022771"/>
    </source>
</evidence>
<dbReference type="GO" id="GO:0005737">
    <property type="term" value="C:cytoplasm"/>
    <property type="evidence" value="ECO:0007669"/>
    <property type="project" value="UniProtKB-ARBA"/>
</dbReference>
<dbReference type="SMART" id="SM00028">
    <property type="entry name" value="TPR"/>
    <property type="match status" value="2"/>
</dbReference>
<dbReference type="Gene3D" id="1.25.40.10">
    <property type="entry name" value="Tetratricopeptide repeat domain"/>
    <property type="match status" value="1"/>
</dbReference>
<dbReference type="SUPFAM" id="SSF57850">
    <property type="entry name" value="RING/U-box"/>
    <property type="match status" value="1"/>
</dbReference>
<feature type="domain" description="RING-type" evidence="6">
    <location>
        <begin position="254"/>
        <end position="291"/>
    </location>
</feature>
<dbReference type="PANTHER" id="PTHR23327:SF42">
    <property type="entry name" value="LON PEPTIDASE N-TERMINAL DOMAIN AND RING FINGER PROTEIN C14F5.10C"/>
    <property type="match status" value="1"/>
</dbReference>
<evidence type="ECO:0000259" key="6">
    <source>
        <dbReference type="PROSITE" id="PS50089"/>
    </source>
</evidence>
<dbReference type="SMART" id="SM00184">
    <property type="entry name" value="RING"/>
    <property type="match status" value="1"/>
</dbReference>
<name>A0A7R9EFU2_9NEOP</name>
<dbReference type="InterPro" id="IPR017907">
    <property type="entry name" value="Znf_RING_CS"/>
</dbReference>
<feature type="region of interest" description="Disordered" evidence="5">
    <location>
        <begin position="803"/>
        <end position="825"/>
    </location>
</feature>
<evidence type="ECO:0000256" key="4">
    <source>
        <dbReference type="PROSITE-ProRule" id="PRU00175"/>
    </source>
</evidence>
<gene>
    <name evidence="7" type="ORF">TMSB3V08_LOCUS9140</name>
</gene>
<feature type="region of interest" description="Disordered" evidence="5">
    <location>
        <begin position="565"/>
        <end position="612"/>
    </location>
</feature>
<evidence type="ECO:0000256" key="1">
    <source>
        <dbReference type="ARBA" id="ARBA00022723"/>
    </source>
</evidence>
<dbReference type="InterPro" id="IPR046336">
    <property type="entry name" value="Lon_prtase_N_sf"/>
</dbReference>
<reference evidence="7" key="1">
    <citation type="submission" date="2020-11" db="EMBL/GenBank/DDBJ databases">
        <authorList>
            <person name="Tran Van P."/>
        </authorList>
    </citation>
    <scope>NUCLEOTIDE SEQUENCE</scope>
</reference>
<dbReference type="InterPro" id="IPR018957">
    <property type="entry name" value="Znf_C3HC4_RING-type"/>
</dbReference>
<dbReference type="CDD" id="cd16514">
    <property type="entry name" value="RING-HC_LONFs_rpt2"/>
    <property type="match status" value="1"/>
</dbReference>
<dbReference type="GO" id="GO:0008270">
    <property type="term" value="F:zinc ion binding"/>
    <property type="evidence" value="ECO:0007669"/>
    <property type="project" value="UniProtKB-KW"/>
</dbReference>
<dbReference type="GO" id="GO:0061630">
    <property type="term" value="F:ubiquitin protein ligase activity"/>
    <property type="evidence" value="ECO:0007669"/>
    <property type="project" value="TreeGrafter"/>
</dbReference>
<dbReference type="EMBL" id="OB795581">
    <property type="protein sequence ID" value="CAD7432431.1"/>
    <property type="molecule type" value="Genomic_DNA"/>
</dbReference>
<dbReference type="AlphaFoldDB" id="A0A7R9EFU2"/>
<dbReference type="InterPro" id="IPR011990">
    <property type="entry name" value="TPR-like_helical_dom_sf"/>
</dbReference>
<dbReference type="Pfam" id="PF00097">
    <property type="entry name" value="zf-C3HC4"/>
    <property type="match status" value="1"/>
</dbReference>
<dbReference type="InterPro" id="IPR019734">
    <property type="entry name" value="TPR_rpt"/>
</dbReference>
<dbReference type="Gene3D" id="2.30.130.40">
    <property type="entry name" value="LON domain-like"/>
    <property type="match status" value="2"/>
</dbReference>
<dbReference type="SUPFAM" id="SSF88697">
    <property type="entry name" value="PUA domain-like"/>
    <property type="match status" value="1"/>
</dbReference>
<sequence>MKRSAREHPCFVLSIDTKQNPQTLLGSNPRPLTARPQPIPSIMLVVFGQVQGSPDNHLLLSNRSHALYRLNRFQAALVDAEMVVRLRPNWGKGHYRRGVALSGLGRHEEALVAFSLCVALDRNPGALKLEMARTLHRLLVGPSSFRARCHSLCVPAPYSLEARLHRGARFLTASHPSLNSSDCEDNSTDYDEDCMQLGMQHLSPNSNSQLQENTKFHNLLDHISQEVEKIKNLDLKPLDLPVGSLKGDQGDFDCVLCCRMLWRPVTTPCGHTYCWMCLDRCLDYSFACPLCMTSLAEYLTNAQKSITEFVDRAMRMMMPNEYRSRQLLHCQEVSELLLSDQERQPEIPVFVCTTAFPGVPCPLFVYEPRYRVMVRRYAEFGTMLEIRDWVLLSDGCSILTTVGARRFRALARGERDGYDTAQVEFLRDQPVPQEHIHGVKELHERVRHKGRLWFGSILPPVQAEIVRTFGSMPNVEDDWLGLMDGPSWTWWLLAILPLGQNLQVPTTSNIYFISGTIQHLRRWPHGLTCYSRVSILGTTSLEKRLRAIDKTLDYIQQRLVHTGSQTCSSKDQDASPAIEIQANKPPAVAKSKGLPRREPPTPGHGESFKEGRVVGKDWDETLAFFVDMLSTVLGGIASGHPLCPGAEHRLSVPGFSNTQETFKGGYVRTKSNSESAFKVVRSRKKEWEPDGWLEEEVTNRPRRRLKKRKPDQDSNQDLIIIIIIISLAYCKSSALDHGATVTGRLRKRWEEQITASVRGRGEEWKKIKKEDGGSEVSLESAGEGGLKVSVGDRVSLGEGDLSLLATSSSTEESRCDMGGSTTGWG</sequence>
<accession>A0A7R9EFU2</accession>
<keyword evidence="3" id="KW-0862">Zinc</keyword>